<evidence type="ECO:0000313" key="3">
    <source>
        <dbReference type="EMBL" id="KAJ8895623.1"/>
    </source>
</evidence>
<feature type="transmembrane region" description="Helical" evidence="1">
    <location>
        <begin position="74"/>
        <end position="92"/>
    </location>
</feature>
<dbReference type="Gene3D" id="1.25.40.990">
    <property type="match status" value="1"/>
</dbReference>
<dbReference type="PANTHER" id="PTHR12436">
    <property type="entry name" value="80 KDA MCM3-ASSOCIATED PROTEIN"/>
    <property type="match status" value="1"/>
</dbReference>
<feature type="signal peptide" evidence="2">
    <location>
        <begin position="1"/>
        <end position="15"/>
    </location>
</feature>
<proteinExistence type="predicted"/>
<dbReference type="InterPro" id="IPR045107">
    <property type="entry name" value="SAC3/GANP/THP3"/>
</dbReference>
<dbReference type="Proteomes" id="UP001159363">
    <property type="component" value="Chromosome 1"/>
</dbReference>
<evidence type="ECO:0000256" key="2">
    <source>
        <dbReference type="SAM" id="SignalP"/>
    </source>
</evidence>
<name>A0ABQ9IG17_9NEOP</name>
<reference evidence="3 4" key="1">
    <citation type="submission" date="2023-02" db="EMBL/GenBank/DDBJ databases">
        <title>LHISI_Scaffold_Assembly.</title>
        <authorList>
            <person name="Stuart O.P."/>
            <person name="Cleave R."/>
            <person name="Magrath M.J.L."/>
            <person name="Mikheyev A.S."/>
        </authorList>
    </citation>
    <scope>NUCLEOTIDE SEQUENCE [LARGE SCALE GENOMIC DNA]</scope>
    <source>
        <strain evidence="3">Daus_M_001</strain>
        <tissue evidence="3">Leg muscle</tissue>
    </source>
</reference>
<keyword evidence="1" id="KW-0812">Transmembrane</keyword>
<dbReference type="PANTHER" id="PTHR12436:SF4">
    <property type="entry name" value="LEUKOCYTE RECEPTOR CLUSTER MEMBER 8"/>
    <property type="match status" value="1"/>
</dbReference>
<organism evidence="3 4">
    <name type="scientific">Dryococelus australis</name>
    <dbReference type="NCBI Taxonomy" id="614101"/>
    <lineage>
        <taxon>Eukaryota</taxon>
        <taxon>Metazoa</taxon>
        <taxon>Ecdysozoa</taxon>
        <taxon>Arthropoda</taxon>
        <taxon>Hexapoda</taxon>
        <taxon>Insecta</taxon>
        <taxon>Pterygota</taxon>
        <taxon>Neoptera</taxon>
        <taxon>Polyneoptera</taxon>
        <taxon>Phasmatodea</taxon>
        <taxon>Verophasmatodea</taxon>
        <taxon>Anareolatae</taxon>
        <taxon>Phasmatidae</taxon>
        <taxon>Eurycanthinae</taxon>
        <taxon>Dryococelus</taxon>
    </lineage>
</organism>
<dbReference type="EMBL" id="JARBHB010000001">
    <property type="protein sequence ID" value="KAJ8895623.1"/>
    <property type="molecule type" value="Genomic_DNA"/>
</dbReference>
<evidence type="ECO:0000313" key="4">
    <source>
        <dbReference type="Proteomes" id="UP001159363"/>
    </source>
</evidence>
<protein>
    <submittedName>
        <fullName evidence="3">Uncharacterized protein</fullName>
    </submittedName>
</protein>
<keyword evidence="1" id="KW-0472">Membrane</keyword>
<feature type="chain" id="PRO_5046143427" evidence="2">
    <location>
        <begin position="16"/>
        <end position="95"/>
    </location>
</feature>
<keyword evidence="1" id="KW-1133">Transmembrane helix</keyword>
<evidence type="ECO:0000256" key="1">
    <source>
        <dbReference type="SAM" id="Phobius"/>
    </source>
</evidence>
<keyword evidence="4" id="KW-1185">Reference proteome</keyword>
<gene>
    <name evidence="3" type="ORF">PR048_000959</name>
</gene>
<comment type="caution">
    <text evidence="3">The sequence shown here is derived from an EMBL/GenBank/DDBJ whole genome shotgun (WGS) entry which is preliminary data.</text>
</comment>
<keyword evidence="2" id="KW-0732">Signal</keyword>
<sequence>MICLMICADLTSILATLKPDDKKDLCVRFASALRSAWWLGNYHRLFKLYARAPCMSRYLVDWFIERERKAALKAMIKSYVFLLHVLVLYLVLGAV</sequence>
<accession>A0ABQ9IG17</accession>